<feature type="region of interest" description="Disordered" evidence="4">
    <location>
        <begin position="84"/>
        <end position="107"/>
    </location>
</feature>
<dbReference type="SUPFAM" id="SSF81383">
    <property type="entry name" value="F-box domain"/>
    <property type="match status" value="1"/>
</dbReference>
<feature type="repeat" description="WD" evidence="3">
    <location>
        <begin position="516"/>
        <end position="555"/>
    </location>
</feature>
<dbReference type="PANTHER" id="PTHR19849">
    <property type="entry name" value="PHOSPHOLIPASE A-2-ACTIVATING PROTEIN"/>
    <property type="match status" value="1"/>
</dbReference>
<dbReference type="GO" id="GO:0005737">
    <property type="term" value="C:cytoplasm"/>
    <property type="evidence" value="ECO:0007669"/>
    <property type="project" value="TreeGrafter"/>
</dbReference>
<dbReference type="CDD" id="cd00200">
    <property type="entry name" value="WD40"/>
    <property type="match status" value="1"/>
</dbReference>
<evidence type="ECO:0000256" key="1">
    <source>
        <dbReference type="ARBA" id="ARBA00022574"/>
    </source>
</evidence>
<dbReference type="InterPro" id="IPR020472">
    <property type="entry name" value="WD40_PAC1"/>
</dbReference>
<dbReference type="EMBL" id="FXLY01000002">
    <property type="protein sequence ID" value="SMN18529.1"/>
    <property type="molecule type" value="Genomic_DNA"/>
</dbReference>
<dbReference type="InterPro" id="IPR001810">
    <property type="entry name" value="F-box_dom"/>
</dbReference>
<feature type="compositionally biased region" description="Low complexity" evidence="4">
    <location>
        <begin position="175"/>
        <end position="184"/>
    </location>
</feature>
<feature type="compositionally biased region" description="Low complexity" evidence="4">
    <location>
        <begin position="93"/>
        <end position="105"/>
    </location>
</feature>
<gene>
    <name evidence="6" type="ORF">KASA_0Q10241G</name>
</gene>
<dbReference type="PROSITE" id="PS50181">
    <property type="entry name" value="FBOX"/>
    <property type="match status" value="1"/>
</dbReference>
<keyword evidence="1 3" id="KW-0853">WD repeat</keyword>
<dbReference type="InterPro" id="IPR036047">
    <property type="entry name" value="F-box-like_dom_sf"/>
</dbReference>
<dbReference type="SMART" id="SM00256">
    <property type="entry name" value="FBOX"/>
    <property type="match status" value="1"/>
</dbReference>
<dbReference type="InterPro" id="IPR036322">
    <property type="entry name" value="WD40_repeat_dom_sf"/>
</dbReference>
<evidence type="ECO:0000313" key="6">
    <source>
        <dbReference type="EMBL" id="SMN18529.1"/>
    </source>
</evidence>
<organism evidence="6 7">
    <name type="scientific">Maudiozyma saulgeensis</name>
    <dbReference type="NCBI Taxonomy" id="1789683"/>
    <lineage>
        <taxon>Eukaryota</taxon>
        <taxon>Fungi</taxon>
        <taxon>Dikarya</taxon>
        <taxon>Ascomycota</taxon>
        <taxon>Saccharomycotina</taxon>
        <taxon>Saccharomycetes</taxon>
        <taxon>Saccharomycetales</taxon>
        <taxon>Saccharomycetaceae</taxon>
        <taxon>Maudiozyma</taxon>
    </lineage>
</organism>
<dbReference type="GO" id="GO:0010992">
    <property type="term" value="P:ubiquitin recycling"/>
    <property type="evidence" value="ECO:0007669"/>
    <property type="project" value="TreeGrafter"/>
</dbReference>
<dbReference type="InterPro" id="IPR015943">
    <property type="entry name" value="WD40/YVTN_repeat-like_dom_sf"/>
</dbReference>
<dbReference type="PROSITE" id="PS50082">
    <property type="entry name" value="WD_REPEATS_2"/>
    <property type="match status" value="5"/>
</dbReference>
<dbReference type="InterPro" id="IPR001680">
    <property type="entry name" value="WD40_rpt"/>
</dbReference>
<dbReference type="Pfam" id="PF16856">
    <property type="entry name" value="CDC4_D"/>
    <property type="match status" value="1"/>
</dbReference>
<evidence type="ECO:0000256" key="4">
    <source>
        <dbReference type="SAM" id="MobiDB-lite"/>
    </source>
</evidence>
<sequence length="734" mass="82858">MTIPTGSIPVQYPLRDIPIPYIYSSTTNSASECNRTLSSTDLKRENENNNSILKRKRSLETLNGQVSSSEVKRIKINEDNNNVETSVKENSSDIDNNINSDELLLPENATTTLPSTETIELSNLPTNNNNNNNNNNTDCVLTIDDIKDGILEEALPISPVASASGDRLSHDDDNNGNSNNNTNTNDDDILTSNEQNPRKQLHDLMMTSFGSNTTDLQCMAFKFISQLNRAQLTDINSLIRDNLKRDMISTLPVEIALKILIKLNFRDIISCLAVSPRWNHIIENTPFIWKHLLISESFISIENFTNYVKELKINYPNLSNFEDAYKPDFLKRSHTLQNWYDSKFIPQRTTLKGHMTSVVTCLQFADDYVITGADDKMIRVYSAKQKKFLLELAGHEGGVWALKYDMDGILVSGSTDRSVRIWDIKRGCCLYVFKGHTSTVRCLDIVEYKNSKYIVTGSRDNTLHVWKLCRSVYNRDSEDSRNDNNESNGATTRTTSSTWPIVYDTPDVNPYFIGVLKGHVASVRTVSGHGNIVISGSYDNTLMVWDIAQMKCLYILSGHTDRIYSTIYDHKRQRCISASMDSTVRVWDLKDLWRNGIRQTVTCAGTTCTRVTESYKVLSGHTALVGLLKLSDKYLISAAADGTLKGWDAEDYSLKFSYLHSNLSAITTFHMTDNILVSGSERQFNIYNLRTGNLVHSNLLRDAEQIWSVNFKDNLLVAAVERNGQSSIEMLDFA</sequence>
<keyword evidence="7" id="KW-1185">Reference proteome</keyword>
<feature type="region of interest" description="Disordered" evidence="4">
    <location>
        <begin position="162"/>
        <end position="193"/>
    </location>
</feature>
<dbReference type="Proteomes" id="UP000196158">
    <property type="component" value="Unassembled WGS sequence"/>
</dbReference>
<dbReference type="GO" id="GO:0043161">
    <property type="term" value="P:proteasome-mediated ubiquitin-dependent protein catabolic process"/>
    <property type="evidence" value="ECO:0007669"/>
    <property type="project" value="TreeGrafter"/>
</dbReference>
<dbReference type="GO" id="GO:0043130">
    <property type="term" value="F:ubiquitin binding"/>
    <property type="evidence" value="ECO:0007669"/>
    <property type="project" value="TreeGrafter"/>
</dbReference>
<dbReference type="Pfam" id="PF12937">
    <property type="entry name" value="F-box-like"/>
    <property type="match status" value="1"/>
</dbReference>
<feature type="repeat" description="WD" evidence="3">
    <location>
        <begin position="556"/>
        <end position="590"/>
    </location>
</feature>
<evidence type="ECO:0000313" key="7">
    <source>
        <dbReference type="Proteomes" id="UP000196158"/>
    </source>
</evidence>
<accession>A0A1X7QZ85</accession>
<evidence type="ECO:0000259" key="5">
    <source>
        <dbReference type="PROSITE" id="PS50181"/>
    </source>
</evidence>
<dbReference type="InterPro" id="IPR019775">
    <property type="entry name" value="WD40_repeat_CS"/>
</dbReference>
<dbReference type="SMART" id="SM00320">
    <property type="entry name" value="WD40"/>
    <property type="match status" value="7"/>
</dbReference>
<protein>
    <submittedName>
        <fullName evidence="6">Similar to Saccharomyces cerevisiae YFL009W CDC4 F-box protein required for G1/S and G2/M transition</fullName>
    </submittedName>
</protein>
<dbReference type="PROSITE" id="PS50294">
    <property type="entry name" value="WD_REPEATS_REGION"/>
    <property type="match status" value="4"/>
</dbReference>
<feature type="repeat" description="WD" evidence="3">
    <location>
        <begin position="392"/>
        <end position="432"/>
    </location>
</feature>
<dbReference type="PANTHER" id="PTHR19849:SF1">
    <property type="entry name" value="F-BOX_WD REPEAT-CONTAINING PROTEIN 7"/>
    <property type="match status" value="1"/>
</dbReference>
<dbReference type="OrthoDB" id="190105at2759"/>
<dbReference type="InterPro" id="IPR031740">
    <property type="entry name" value="Cdc4_D"/>
</dbReference>
<proteinExistence type="predicted"/>
<dbReference type="PRINTS" id="PR00320">
    <property type="entry name" value="GPROTEINBRPT"/>
</dbReference>
<feature type="region of interest" description="Disordered" evidence="4">
    <location>
        <begin position="31"/>
        <end position="51"/>
    </location>
</feature>
<name>A0A1X7QZ85_9SACH</name>
<feature type="compositionally biased region" description="Polar residues" evidence="4">
    <location>
        <begin position="31"/>
        <end position="40"/>
    </location>
</feature>
<dbReference type="AlphaFoldDB" id="A0A1X7QZ85"/>
<dbReference type="STRING" id="1789683.A0A1X7QZ85"/>
<dbReference type="Gene3D" id="1.20.1280.50">
    <property type="match status" value="1"/>
</dbReference>
<dbReference type="Pfam" id="PF00400">
    <property type="entry name" value="WD40"/>
    <property type="match status" value="5"/>
</dbReference>
<reference evidence="6 7" key="1">
    <citation type="submission" date="2017-04" db="EMBL/GenBank/DDBJ databases">
        <authorList>
            <person name="Afonso C.L."/>
            <person name="Miller P.J."/>
            <person name="Scott M.A."/>
            <person name="Spackman E."/>
            <person name="Goraichik I."/>
            <person name="Dimitrov K.M."/>
            <person name="Suarez D.L."/>
            <person name="Swayne D.E."/>
        </authorList>
    </citation>
    <scope>NUCLEOTIDE SEQUENCE [LARGE SCALE GENOMIC DNA]</scope>
</reference>
<feature type="domain" description="F-box" evidence="5">
    <location>
        <begin position="245"/>
        <end position="292"/>
    </location>
</feature>
<feature type="repeat" description="WD" evidence="3">
    <location>
        <begin position="433"/>
        <end position="468"/>
    </location>
</feature>
<dbReference type="Gene3D" id="2.130.10.10">
    <property type="entry name" value="YVTN repeat-like/Quinoprotein amine dehydrogenase"/>
    <property type="match status" value="1"/>
</dbReference>
<feature type="repeat" description="WD" evidence="3">
    <location>
        <begin position="618"/>
        <end position="657"/>
    </location>
</feature>
<keyword evidence="2" id="KW-0677">Repeat</keyword>
<dbReference type="SUPFAM" id="SSF50978">
    <property type="entry name" value="WD40 repeat-like"/>
    <property type="match status" value="1"/>
</dbReference>
<dbReference type="GO" id="GO:0005634">
    <property type="term" value="C:nucleus"/>
    <property type="evidence" value="ECO:0007669"/>
    <property type="project" value="TreeGrafter"/>
</dbReference>
<evidence type="ECO:0000256" key="2">
    <source>
        <dbReference type="ARBA" id="ARBA00022737"/>
    </source>
</evidence>
<dbReference type="PROSITE" id="PS00678">
    <property type="entry name" value="WD_REPEATS_1"/>
    <property type="match status" value="3"/>
</dbReference>
<evidence type="ECO:0000256" key="3">
    <source>
        <dbReference type="PROSITE-ProRule" id="PRU00221"/>
    </source>
</evidence>